<organism evidence="1 2">
    <name type="scientific">Anas platyrhynchos</name>
    <name type="common">Mallard</name>
    <name type="synonym">Anas boschas</name>
    <dbReference type="NCBI Taxonomy" id="8839"/>
    <lineage>
        <taxon>Eukaryota</taxon>
        <taxon>Metazoa</taxon>
        <taxon>Chordata</taxon>
        <taxon>Craniata</taxon>
        <taxon>Vertebrata</taxon>
        <taxon>Euteleostomi</taxon>
        <taxon>Archelosauria</taxon>
        <taxon>Archosauria</taxon>
        <taxon>Dinosauria</taxon>
        <taxon>Saurischia</taxon>
        <taxon>Theropoda</taxon>
        <taxon>Coelurosauria</taxon>
        <taxon>Aves</taxon>
        <taxon>Neognathae</taxon>
        <taxon>Galloanserae</taxon>
        <taxon>Anseriformes</taxon>
        <taxon>Anatidae</taxon>
        <taxon>Anatinae</taxon>
        <taxon>Anas</taxon>
    </lineage>
</organism>
<proteinExistence type="predicted"/>
<protein>
    <submittedName>
        <fullName evidence="1">Uncharacterized protein</fullName>
    </submittedName>
</protein>
<sequence length="363" mass="39716">MHSDRALKKVGLIRSSSRVPHLTQVPAFSTSIKVVSVSGSYVLYNWSPFEDGVSKLLACVFYREDVVTALPYLVQTFTNSSIEQCGAVKFQHCSQSHCQQLSLEDGGKDGRKQQAGFSAHLPDFSLQLLLNMPELHLPVPPLPAQEQLLADGKLTSCSFPGVDKSRVVSGFRQSEQALGAKTMVWSGLVAGGQQIQSSCTPEVVIALASVTEVFLERHRFFTSLTKVSGQPESAKDFNSHMDAQVLYDSDEASTASKEFLCLTASVLLKVTEPLIIIRRCILRRKDIICKQMILKTKDRRNLMLLATTGDTAEHAADAKICMGLPGGEAITVSAPRSSKQLHDHLDTWGEGTKLRDIPQTQSA</sequence>
<name>R0LD11_ANAPL</name>
<dbReference type="Proteomes" id="UP000296049">
    <property type="component" value="Unassembled WGS sequence"/>
</dbReference>
<reference evidence="2" key="1">
    <citation type="journal article" date="2013" name="Nat. Genet.">
        <title>The duck genome and transcriptome provide insight into an avian influenza virus reservoir species.</title>
        <authorList>
            <person name="Huang Y."/>
            <person name="Li Y."/>
            <person name="Burt D.W."/>
            <person name="Chen H."/>
            <person name="Zhang Y."/>
            <person name="Qian W."/>
            <person name="Kim H."/>
            <person name="Gan S."/>
            <person name="Zhao Y."/>
            <person name="Li J."/>
            <person name="Yi K."/>
            <person name="Feng H."/>
            <person name="Zhu P."/>
            <person name="Li B."/>
            <person name="Liu Q."/>
            <person name="Fairley S."/>
            <person name="Magor K.E."/>
            <person name="Du Z."/>
            <person name="Hu X."/>
            <person name="Goodman L."/>
            <person name="Tafer H."/>
            <person name="Vignal A."/>
            <person name="Lee T."/>
            <person name="Kim K.W."/>
            <person name="Sheng Z."/>
            <person name="An Y."/>
            <person name="Searle S."/>
            <person name="Herrero J."/>
            <person name="Groenen M.A."/>
            <person name="Crooijmans R.P."/>
            <person name="Faraut T."/>
            <person name="Cai Q."/>
            <person name="Webster R.G."/>
            <person name="Aldridge J.R."/>
            <person name="Warren W.C."/>
            <person name="Bartschat S."/>
            <person name="Kehr S."/>
            <person name="Marz M."/>
            <person name="Stadler P.F."/>
            <person name="Smith J."/>
            <person name="Kraus R.H."/>
            <person name="Zhao Y."/>
            <person name="Ren L."/>
            <person name="Fei J."/>
            <person name="Morisson M."/>
            <person name="Kaiser P."/>
            <person name="Griffin D.K."/>
            <person name="Rao M."/>
            <person name="Pitel F."/>
            <person name="Wang J."/>
            <person name="Li N."/>
        </authorList>
    </citation>
    <scope>NUCLEOTIDE SEQUENCE [LARGE SCALE GENOMIC DNA]</scope>
</reference>
<accession>R0LD11</accession>
<dbReference type="EMBL" id="KB743534">
    <property type="protein sequence ID" value="EOA98187.1"/>
    <property type="molecule type" value="Genomic_DNA"/>
</dbReference>
<dbReference type="AlphaFoldDB" id="R0LD11"/>
<evidence type="ECO:0000313" key="2">
    <source>
        <dbReference type="Proteomes" id="UP000296049"/>
    </source>
</evidence>
<evidence type="ECO:0000313" key="1">
    <source>
        <dbReference type="EMBL" id="EOA98187.1"/>
    </source>
</evidence>
<keyword evidence="2" id="KW-1185">Reference proteome</keyword>
<gene>
    <name evidence="1" type="ORF">Anapl_17079</name>
</gene>